<dbReference type="NCBIfam" id="TIGR03604">
    <property type="entry name" value="TOMM_cyclo_SagD"/>
    <property type="match status" value="1"/>
</dbReference>
<dbReference type="EMBL" id="QWEC01000001">
    <property type="protein sequence ID" value="RII99089.1"/>
    <property type="molecule type" value="Genomic_DNA"/>
</dbReference>
<feature type="domain" description="YcaO" evidence="1">
    <location>
        <begin position="207"/>
        <end position="613"/>
    </location>
</feature>
<dbReference type="Gene3D" id="3.30.160.660">
    <property type="match status" value="1"/>
</dbReference>
<evidence type="ECO:0000313" key="2">
    <source>
        <dbReference type="EMBL" id="RII99089.1"/>
    </source>
</evidence>
<dbReference type="InterPro" id="IPR022291">
    <property type="entry name" value="Bacteriocin_synth_cyclodeHase"/>
</dbReference>
<evidence type="ECO:0000259" key="1">
    <source>
        <dbReference type="PROSITE" id="PS51664"/>
    </source>
</evidence>
<comment type="caution">
    <text evidence="2">The sequence shown here is derived from an EMBL/GenBank/DDBJ whole genome shotgun (WGS) entry which is preliminary data.</text>
</comment>
<reference evidence="2 3" key="1">
    <citation type="submission" date="2018-08" db="EMBL/GenBank/DDBJ databases">
        <title>Genome Sequence of Clavibacter michiganensis Subspecies type strains, and the Atypical Peach-Colored Strains Isolated from Tomato.</title>
        <authorList>
            <person name="Osdaghi E."/>
            <person name="Portier P."/>
            <person name="Briand M."/>
            <person name="Jacques M.-A."/>
        </authorList>
    </citation>
    <scope>NUCLEOTIDE SEQUENCE [LARGE SCALE GENOMIC DNA]</scope>
    <source>
        <strain evidence="2 3">CFBP 7493</strain>
    </source>
</reference>
<name>A0A399P059_9MICO</name>
<proteinExistence type="predicted"/>
<dbReference type="RefSeq" id="WP_051629433.1">
    <property type="nucleotide sequence ID" value="NZ_QWEC01000001.1"/>
</dbReference>
<dbReference type="PROSITE" id="PS51664">
    <property type="entry name" value="YCAO"/>
    <property type="match status" value="1"/>
</dbReference>
<dbReference type="Proteomes" id="UP000266298">
    <property type="component" value="Unassembled WGS sequence"/>
</dbReference>
<dbReference type="InterPro" id="IPR003776">
    <property type="entry name" value="YcaO-like_dom"/>
</dbReference>
<evidence type="ECO:0000313" key="3">
    <source>
        <dbReference type="Proteomes" id="UP000266298"/>
    </source>
</evidence>
<dbReference type="Gene3D" id="3.40.50.720">
    <property type="entry name" value="NAD(P)-binding Rossmann-like Domain"/>
    <property type="match status" value="1"/>
</dbReference>
<protein>
    <submittedName>
        <fullName evidence="2">Bacteriocin biosynthesis cyclodehydratase</fullName>
    </submittedName>
</protein>
<dbReference type="PANTHER" id="PTHR37809">
    <property type="entry name" value="RIBOSOMAL PROTEIN S12 METHYLTHIOTRANSFERASE ACCESSORY FACTOR YCAO"/>
    <property type="match status" value="1"/>
</dbReference>
<dbReference type="Gene3D" id="3.30.1330.230">
    <property type="match status" value="1"/>
</dbReference>
<dbReference type="AlphaFoldDB" id="A0A399P059"/>
<accession>A0A399P059</accession>
<dbReference type="Gene3D" id="3.30.40.250">
    <property type="match status" value="1"/>
</dbReference>
<organism evidence="2 3">
    <name type="scientific">Clavibacter michiganensis</name>
    <dbReference type="NCBI Taxonomy" id="28447"/>
    <lineage>
        <taxon>Bacteria</taxon>
        <taxon>Bacillati</taxon>
        <taxon>Actinomycetota</taxon>
        <taxon>Actinomycetes</taxon>
        <taxon>Micrococcales</taxon>
        <taxon>Microbacteriaceae</taxon>
        <taxon>Clavibacter</taxon>
    </lineage>
</organism>
<dbReference type="Pfam" id="PF02624">
    <property type="entry name" value="YcaO"/>
    <property type="match status" value="1"/>
</dbReference>
<gene>
    <name evidence="2" type="ORF">DZF96_00155</name>
</gene>
<dbReference type="NCBIfam" id="TIGR03882">
    <property type="entry name" value="cyclo_dehyd_2"/>
    <property type="match status" value="1"/>
</dbReference>
<sequence length="613" mass="67328">MTLTTPGVDSWPTDLTSFRSIHLPTSSGIGQIALLDTTLVIGPVASGRGASRTACGKCVTLWHADRNNAFDSHFAESPGVPDHLRAVADGLTALLVAEPERFVARTACLDITNGTLTWHHVHSHPLCSNCGWVSDDLPRSLPDELDRTETVDARSWRVRSFDRQVLRDALVDYKWGPLVHLSRDEKSPMALSTSEALHPGGHRAEGGYGRSLDFQTSEVPAVLEGLERTMSAAPLGRRVKVHGSFAELRDVAVDPADLGLHDPRRQAHEAFALDRYAPDLSTTWVWAWSTLQRREVLIPAHVAYWDAHDGQPRFLYESSNGCALGGSLQEAILYGLFEVIERDAFLLAWHSRTQLREVDWQHLPIAAHISDRLHDQDMRLRVFDMTSELAVPASMAVIDASHDAVERGDARALNLAAGAHPVRDRSIATAIEEAATNALMFPHWAKTAPGKYDAAQFLPMVNDFTRVRNLDDHTGLFGLNEARPLWSFLDGHGITKDTRPHELENPDPSRDVRATLRLPTERFVLGEYLDELIAVFHANGLDVIVVDQTSPAYASSVGVHTVKVIVPGTAPMTFGHLNDRTRGNARVARGATLLQSSLGSAGVLSDNIPHPFP</sequence>
<dbReference type="InterPro" id="IPR027624">
    <property type="entry name" value="TOMM_cyclo_SagD"/>
</dbReference>
<dbReference type="PANTHER" id="PTHR37809:SF1">
    <property type="entry name" value="RIBOSOMAL PROTEIN S12 METHYLTHIOTRANSFERASE ACCESSORY FACTOR YCAO"/>
    <property type="match status" value="1"/>
</dbReference>